<protein>
    <submittedName>
        <fullName evidence="2">Uncharacterized protein</fullName>
    </submittedName>
</protein>
<keyword evidence="3" id="KW-1185">Reference proteome</keyword>
<sequence>MVYVLKDLKDSASYDRTQGSNKSVFWLSPLAAPLVFLRILENKQRTYSSARSLKQRRVNSILADASLLLRMSMFVAKK</sequence>
<dbReference type="Proteomes" id="UP000702425">
    <property type="component" value="Unassembled WGS sequence"/>
</dbReference>
<keyword evidence="1" id="KW-0812">Transmembrane</keyword>
<reference evidence="2 3" key="1">
    <citation type="journal article" date="2020" name="Sci. Rep.">
        <title>A novel cyanobacterial geosmin producer, revising GeoA distribution and dispersion patterns in Bacteria.</title>
        <authorList>
            <person name="Churro C."/>
            <person name="Semedo-Aguiar A.P."/>
            <person name="Silva A.D."/>
            <person name="Pereira-Leal J.B."/>
            <person name="Leite R.B."/>
        </authorList>
    </citation>
    <scope>NUCLEOTIDE SEQUENCE [LARGE SCALE GENOMIC DNA]</scope>
    <source>
        <strain evidence="2 3">IPMA8</strain>
    </source>
</reference>
<keyword evidence="1" id="KW-1133">Transmembrane helix</keyword>
<organism evidence="2 3">
    <name type="scientific">Microcoleus asticus IPMA8</name>
    <dbReference type="NCBI Taxonomy" id="2563858"/>
    <lineage>
        <taxon>Bacteria</taxon>
        <taxon>Bacillati</taxon>
        <taxon>Cyanobacteriota</taxon>
        <taxon>Cyanophyceae</taxon>
        <taxon>Oscillatoriophycideae</taxon>
        <taxon>Oscillatoriales</taxon>
        <taxon>Microcoleaceae</taxon>
        <taxon>Microcoleus</taxon>
        <taxon>Microcoleus asticus</taxon>
    </lineage>
</organism>
<proteinExistence type="predicted"/>
<accession>A0ABX2CT44</accession>
<evidence type="ECO:0000313" key="2">
    <source>
        <dbReference type="EMBL" id="NQE33293.1"/>
    </source>
</evidence>
<evidence type="ECO:0000313" key="3">
    <source>
        <dbReference type="Proteomes" id="UP000702425"/>
    </source>
</evidence>
<comment type="caution">
    <text evidence="2">The sequence shown here is derived from an EMBL/GenBank/DDBJ whole genome shotgun (WGS) entry which is preliminary data.</text>
</comment>
<feature type="transmembrane region" description="Helical" evidence="1">
    <location>
        <begin position="23"/>
        <end position="40"/>
    </location>
</feature>
<gene>
    <name evidence="2" type="ORF">E5S67_01011</name>
</gene>
<evidence type="ECO:0000256" key="1">
    <source>
        <dbReference type="SAM" id="Phobius"/>
    </source>
</evidence>
<name>A0ABX2CT44_9CYAN</name>
<dbReference type="EMBL" id="SRRZ01000012">
    <property type="protein sequence ID" value="NQE33293.1"/>
    <property type="molecule type" value="Genomic_DNA"/>
</dbReference>
<keyword evidence="1" id="KW-0472">Membrane</keyword>